<dbReference type="SUPFAM" id="SSF54909">
    <property type="entry name" value="Dimeric alpha+beta barrel"/>
    <property type="match status" value="1"/>
</dbReference>
<evidence type="ECO:0000313" key="3">
    <source>
        <dbReference type="Proteomes" id="UP000321234"/>
    </source>
</evidence>
<gene>
    <name evidence="2" type="ORF">FMM08_08640</name>
</gene>
<protein>
    <submittedName>
        <fullName evidence="2">Antibiotic biosynthesis monooxygenase</fullName>
    </submittedName>
</protein>
<dbReference type="RefSeq" id="WP_147925916.1">
    <property type="nucleotide sequence ID" value="NZ_VKAC01000004.1"/>
</dbReference>
<dbReference type="GO" id="GO:0004497">
    <property type="term" value="F:monooxygenase activity"/>
    <property type="evidence" value="ECO:0007669"/>
    <property type="project" value="UniProtKB-KW"/>
</dbReference>
<keyword evidence="2" id="KW-0503">Monooxygenase</keyword>
<dbReference type="AlphaFoldDB" id="A0A5C8ZG20"/>
<organism evidence="2 3">
    <name type="scientific">Quadrisphaera setariae</name>
    <dbReference type="NCBI Taxonomy" id="2593304"/>
    <lineage>
        <taxon>Bacteria</taxon>
        <taxon>Bacillati</taxon>
        <taxon>Actinomycetota</taxon>
        <taxon>Actinomycetes</taxon>
        <taxon>Kineosporiales</taxon>
        <taxon>Kineosporiaceae</taxon>
        <taxon>Quadrisphaera</taxon>
    </lineage>
</organism>
<dbReference type="Gene3D" id="3.30.70.100">
    <property type="match status" value="1"/>
</dbReference>
<keyword evidence="3" id="KW-1185">Reference proteome</keyword>
<evidence type="ECO:0000259" key="1">
    <source>
        <dbReference type="Pfam" id="PF03992"/>
    </source>
</evidence>
<accession>A0A5C8ZG20</accession>
<feature type="domain" description="ABM" evidence="1">
    <location>
        <begin position="21"/>
        <end position="70"/>
    </location>
</feature>
<reference evidence="2 3" key="1">
    <citation type="submission" date="2019-07" db="EMBL/GenBank/DDBJ databases">
        <title>Quadrisphaera sp. strain DD2A genome sequencing and assembly.</title>
        <authorList>
            <person name="Kim I."/>
        </authorList>
    </citation>
    <scope>NUCLEOTIDE SEQUENCE [LARGE SCALE GENOMIC DNA]</scope>
    <source>
        <strain evidence="2 3">DD2A</strain>
    </source>
</reference>
<name>A0A5C8ZG20_9ACTN</name>
<dbReference type="EMBL" id="VKAC01000004">
    <property type="protein sequence ID" value="TXR56787.1"/>
    <property type="molecule type" value="Genomic_DNA"/>
</dbReference>
<proteinExistence type="predicted"/>
<dbReference type="InterPro" id="IPR011008">
    <property type="entry name" value="Dimeric_a/b-barrel"/>
</dbReference>
<evidence type="ECO:0000313" key="2">
    <source>
        <dbReference type="EMBL" id="TXR56787.1"/>
    </source>
</evidence>
<dbReference type="Pfam" id="PF03992">
    <property type="entry name" value="ABM"/>
    <property type="match status" value="1"/>
</dbReference>
<keyword evidence="2" id="KW-0560">Oxidoreductase</keyword>
<dbReference type="InterPro" id="IPR007138">
    <property type="entry name" value="ABM_dom"/>
</dbReference>
<dbReference type="Proteomes" id="UP000321234">
    <property type="component" value="Unassembled WGS sequence"/>
</dbReference>
<comment type="caution">
    <text evidence="2">The sequence shown here is derived from an EMBL/GenBank/DDBJ whole genome shotgun (WGS) entry which is preliminary data.</text>
</comment>
<dbReference type="OrthoDB" id="9812192at2"/>
<sequence>MDGVRLTGQLVCRTDDDVRVVTEHLPEHVRLTRAEPGCRRFDVVLSGDGLTWQVEEAFDGPDAFRAHQARVSTSRWGRATAHLERRYAVEGMDR</sequence>